<organism evidence="3 4">
    <name type="scientific">Prosthecobacter fluviatilis</name>
    <dbReference type="NCBI Taxonomy" id="445931"/>
    <lineage>
        <taxon>Bacteria</taxon>
        <taxon>Pseudomonadati</taxon>
        <taxon>Verrucomicrobiota</taxon>
        <taxon>Verrucomicrobiia</taxon>
        <taxon>Verrucomicrobiales</taxon>
        <taxon>Verrucomicrobiaceae</taxon>
        <taxon>Prosthecobacter</taxon>
    </lineage>
</organism>
<evidence type="ECO:0000256" key="2">
    <source>
        <dbReference type="SAM" id="SignalP"/>
    </source>
</evidence>
<feature type="signal peptide" evidence="2">
    <location>
        <begin position="1"/>
        <end position="17"/>
    </location>
</feature>
<keyword evidence="1" id="KW-0175">Coiled coil</keyword>
<keyword evidence="2" id="KW-0732">Signal</keyword>
<keyword evidence="4" id="KW-1185">Reference proteome</keyword>
<evidence type="ECO:0000256" key="1">
    <source>
        <dbReference type="SAM" id="Coils"/>
    </source>
</evidence>
<evidence type="ECO:0000313" key="4">
    <source>
        <dbReference type="Proteomes" id="UP001596052"/>
    </source>
</evidence>
<accession>A0ABW0KZ69</accession>
<dbReference type="InterPro" id="IPR025961">
    <property type="entry name" value="Metal_resist"/>
</dbReference>
<gene>
    <name evidence="3" type="ORF">ACFQDI_24395</name>
</gene>
<reference evidence="4" key="1">
    <citation type="journal article" date="2019" name="Int. J. Syst. Evol. Microbiol.">
        <title>The Global Catalogue of Microorganisms (GCM) 10K type strain sequencing project: providing services to taxonomists for standard genome sequencing and annotation.</title>
        <authorList>
            <consortium name="The Broad Institute Genomics Platform"/>
            <consortium name="The Broad Institute Genome Sequencing Center for Infectious Disease"/>
            <person name="Wu L."/>
            <person name="Ma J."/>
        </authorList>
    </citation>
    <scope>NUCLEOTIDE SEQUENCE [LARGE SCALE GENOMIC DNA]</scope>
    <source>
        <strain evidence="4">CGMCC 4.1469</strain>
    </source>
</reference>
<dbReference type="Proteomes" id="UP001596052">
    <property type="component" value="Unassembled WGS sequence"/>
</dbReference>
<feature type="chain" id="PRO_5045378058" evidence="2">
    <location>
        <begin position="18"/>
        <end position="279"/>
    </location>
</feature>
<protein>
    <submittedName>
        <fullName evidence="3">Spy/CpxP family protein refolding chaperone</fullName>
    </submittedName>
</protein>
<evidence type="ECO:0000313" key="3">
    <source>
        <dbReference type="EMBL" id="MFC5458033.1"/>
    </source>
</evidence>
<dbReference type="Gene3D" id="1.20.120.1490">
    <property type="match status" value="1"/>
</dbReference>
<dbReference type="EMBL" id="JBHSMQ010000015">
    <property type="protein sequence ID" value="MFC5458033.1"/>
    <property type="molecule type" value="Genomic_DNA"/>
</dbReference>
<name>A0ABW0KZ69_9BACT</name>
<comment type="caution">
    <text evidence="3">The sequence shown here is derived from an EMBL/GenBank/DDBJ whole genome shotgun (WGS) entry which is preliminary data.</text>
</comment>
<feature type="coiled-coil region" evidence="1">
    <location>
        <begin position="55"/>
        <end position="110"/>
    </location>
</feature>
<sequence>MKKFLCCLFLAAASLPAAQVEDWLKSGLLHPDVLDSVREQLGLTEEQQVKLNSQLSKARAQAEPLEQAVQEQKKALGQMLQDPKTAADAAAEQLTKLLNAEAAIKQLQLRTLIGVRDVLTPEQLAKARKLGPPKVAGGSALEAKVHQKAGKLRAAVESIGLPPTEAMKYRGGEIEKLIQSGQFSEANAKLDELMEDSHVKELEAEVEKVDFSKFEPGITDLETLKERYESLQVAGQEIISLPLLRELVQAKEAFEAAKEAQDAEKVGRILTYVEGKLKK</sequence>
<proteinExistence type="predicted"/>
<dbReference type="Pfam" id="PF13801">
    <property type="entry name" value="Metal_resist"/>
    <property type="match status" value="1"/>
</dbReference>
<dbReference type="RefSeq" id="WP_377171964.1">
    <property type="nucleotide sequence ID" value="NZ_JBHSMQ010000015.1"/>
</dbReference>